<evidence type="ECO:0000256" key="1">
    <source>
        <dbReference type="SAM" id="SignalP"/>
    </source>
</evidence>
<dbReference type="Gene3D" id="1.20.1260.10">
    <property type="match status" value="1"/>
</dbReference>
<evidence type="ECO:0000259" key="2">
    <source>
        <dbReference type="Pfam" id="PF13628"/>
    </source>
</evidence>
<keyword evidence="1" id="KW-0732">Signal</keyword>
<sequence>MHRTLPRILATALLAAALPMAALAQHTDSKGGTPTDAGFVTNASGAGLAEIEAAKLADTNAGSDKVKTFAHQIIADHTKAGEELKTLAAGDRGYATAESPPPANQKDIDALKMLNGAAFDKEFAKVMVADHQKAVAIFEVEVEKGSNKDLQAFAKKTLPTLKEHLKMARALNTGK</sequence>
<evidence type="ECO:0000313" key="3">
    <source>
        <dbReference type="EMBL" id="APG03161.1"/>
    </source>
</evidence>
<name>A0A1L3EQ19_9GAMM</name>
<feature type="signal peptide" evidence="1">
    <location>
        <begin position="1"/>
        <end position="24"/>
    </location>
</feature>
<dbReference type="PANTHER" id="PTHR38593:SF1">
    <property type="entry name" value="BLR2558 PROTEIN"/>
    <property type="match status" value="1"/>
</dbReference>
<dbReference type="EMBL" id="CP017480">
    <property type="protein sequence ID" value="APG03161.1"/>
    <property type="molecule type" value="Genomic_DNA"/>
</dbReference>
<keyword evidence="4" id="KW-1185">Reference proteome</keyword>
<organism evidence="3 4">
    <name type="scientific">Luteibacter rhizovicinus DSM 16549</name>
    <dbReference type="NCBI Taxonomy" id="1440763"/>
    <lineage>
        <taxon>Bacteria</taxon>
        <taxon>Pseudomonadati</taxon>
        <taxon>Pseudomonadota</taxon>
        <taxon>Gammaproteobacteria</taxon>
        <taxon>Lysobacterales</taxon>
        <taxon>Rhodanobacteraceae</taxon>
        <taxon>Luteibacter</taxon>
    </lineage>
</organism>
<dbReference type="Pfam" id="PF13628">
    <property type="entry name" value="DUF4142"/>
    <property type="match status" value="1"/>
</dbReference>
<gene>
    <name evidence="3" type="ORF">BJI69_04070</name>
</gene>
<evidence type="ECO:0000313" key="4">
    <source>
        <dbReference type="Proteomes" id="UP000182987"/>
    </source>
</evidence>
<dbReference type="STRING" id="1440763.BJI69_04070"/>
<proteinExistence type="predicted"/>
<feature type="domain" description="DUF4142" evidence="2">
    <location>
        <begin position="35"/>
        <end position="171"/>
    </location>
</feature>
<reference evidence="4" key="1">
    <citation type="submission" date="2016-09" db="EMBL/GenBank/DDBJ databases">
        <authorList>
            <person name="Lysoe E."/>
        </authorList>
    </citation>
    <scope>NUCLEOTIDE SEQUENCE [LARGE SCALE GENOMIC DNA]</scope>
    <source>
        <strain evidence="4">LJ96T</strain>
    </source>
</reference>
<dbReference type="AlphaFoldDB" id="A0A1L3EQ19"/>
<dbReference type="Proteomes" id="UP000182987">
    <property type="component" value="Chromosome"/>
</dbReference>
<protein>
    <recommendedName>
        <fullName evidence="2">DUF4142 domain-containing protein</fullName>
    </recommendedName>
</protein>
<accession>A0A1L3EQ19</accession>
<dbReference type="KEGG" id="lrz:BJI69_04070"/>
<dbReference type="InterPro" id="IPR025419">
    <property type="entry name" value="DUF4142"/>
</dbReference>
<feature type="chain" id="PRO_5009853168" description="DUF4142 domain-containing protein" evidence="1">
    <location>
        <begin position="25"/>
        <end position="175"/>
    </location>
</feature>
<dbReference type="InterPro" id="IPR012347">
    <property type="entry name" value="Ferritin-like"/>
</dbReference>
<dbReference type="PANTHER" id="PTHR38593">
    <property type="entry name" value="BLR2558 PROTEIN"/>
    <property type="match status" value="1"/>
</dbReference>
<dbReference type="OrthoDB" id="118677at2"/>
<dbReference type="RefSeq" id="WP_046967043.1">
    <property type="nucleotide sequence ID" value="NZ_CP017480.1"/>
</dbReference>